<evidence type="ECO:0000313" key="3">
    <source>
        <dbReference type="EMBL" id="CAD6261137.1"/>
    </source>
</evidence>
<feature type="compositionally biased region" description="Low complexity" evidence="1">
    <location>
        <begin position="23"/>
        <end position="44"/>
    </location>
</feature>
<dbReference type="AlphaFoldDB" id="A0A811QPW0"/>
<reference evidence="3" key="1">
    <citation type="submission" date="2020-10" db="EMBL/GenBank/DDBJ databases">
        <authorList>
            <person name="Han B."/>
            <person name="Lu T."/>
            <person name="Zhao Q."/>
            <person name="Huang X."/>
            <person name="Zhao Y."/>
        </authorList>
    </citation>
    <scope>NUCLEOTIDE SEQUENCE</scope>
</reference>
<accession>A0A811QPW0</accession>
<comment type="caution">
    <text evidence="3">The sequence shown here is derived from an EMBL/GenBank/DDBJ whole genome shotgun (WGS) entry which is preliminary data.</text>
</comment>
<evidence type="ECO:0000256" key="1">
    <source>
        <dbReference type="SAM" id="MobiDB-lite"/>
    </source>
</evidence>
<feature type="compositionally biased region" description="Polar residues" evidence="1">
    <location>
        <begin position="1"/>
        <end position="12"/>
    </location>
</feature>
<dbReference type="PANTHER" id="PTHR15572">
    <property type="entry name" value="GLIOMA TUMOR SUPPRESSOR CANDIDATE REGION GENE 1"/>
    <property type="match status" value="1"/>
</dbReference>
<dbReference type="GO" id="GO:0045893">
    <property type="term" value="P:positive regulation of DNA-templated transcription"/>
    <property type="evidence" value="ECO:0007669"/>
    <property type="project" value="TreeGrafter"/>
</dbReference>
<dbReference type="Proteomes" id="UP000604825">
    <property type="component" value="Unassembled WGS sequence"/>
</dbReference>
<protein>
    <recommendedName>
        <fullName evidence="2">GLTSCR protein conserved domain-containing protein</fullName>
    </recommendedName>
</protein>
<evidence type="ECO:0000313" key="4">
    <source>
        <dbReference type="Proteomes" id="UP000604825"/>
    </source>
</evidence>
<feature type="domain" description="GLTSCR protein conserved" evidence="2">
    <location>
        <begin position="82"/>
        <end position="201"/>
    </location>
</feature>
<dbReference type="InterPro" id="IPR015671">
    <property type="entry name" value="GSCR1_dom"/>
</dbReference>
<name>A0A811QPW0_9POAL</name>
<proteinExistence type="predicted"/>
<feature type="compositionally biased region" description="Low complexity" evidence="1">
    <location>
        <begin position="418"/>
        <end position="447"/>
    </location>
</feature>
<feature type="region of interest" description="Disordered" evidence="1">
    <location>
        <begin position="1"/>
        <end position="69"/>
    </location>
</feature>
<dbReference type="InterPro" id="IPR052438">
    <property type="entry name" value="Chromatin_remod/trans_coact"/>
</dbReference>
<dbReference type="OrthoDB" id="2556847at2759"/>
<sequence length="459" mass="49534">MGGDQGETTADPTVQRHRLLGDQALRQQPQQARPRPRPAMQQPPRGFPVAAGTGMPPSQGSGSLVSAEAARTRAAEQMAFEDAWKALNPDFRTPFASVEDAVSRLLPYHVFADYEEDDDLVEPINGGGSIISTTTEKSSIQIWDDDMVAQVEGFLEHFEKQVLTFNVMTQQHVAGFNRTEEQLILEKFVVEDERRQLERVRAAVAQHQQQEQQEAARARLAFAQAQAAGGWQAAQPAASWQAIVAAGRGEGAGSRGQALAPAVVQQQQQQQQETMMTAGAWQALAAAVSRGEGGSNEQALIHAVMVQHMQRQRQQEEMMAAASRGEGASCGQALPPAAMVTQLMQQQNQQRQQEEMMTAAFRGEVASGEQQALASAVMMRQLHMLQHQQEVMAAGGWQLGLGGRQTYVAPRGDGSSSSQPALPPAMLQLQQPGPGQGQASVAGSGMALPWHGIAEGREQ</sequence>
<keyword evidence="4" id="KW-1185">Reference proteome</keyword>
<evidence type="ECO:0000259" key="2">
    <source>
        <dbReference type="Pfam" id="PF15249"/>
    </source>
</evidence>
<organism evidence="3 4">
    <name type="scientific">Miscanthus lutarioriparius</name>
    <dbReference type="NCBI Taxonomy" id="422564"/>
    <lineage>
        <taxon>Eukaryota</taxon>
        <taxon>Viridiplantae</taxon>
        <taxon>Streptophyta</taxon>
        <taxon>Embryophyta</taxon>
        <taxon>Tracheophyta</taxon>
        <taxon>Spermatophyta</taxon>
        <taxon>Magnoliopsida</taxon>
        <taxon>Liliopsida</taxon>
        <taxon>Poales</taxon>
        <taxon>Poaceae</taxon>
        <taxon>PACMAD clade</taxon>
        <taxon>Panicoideae</taxon>
        <taxon>Andropogonodae</taxon>
        <taxon>Andropogoneae</taxon>
        <taxon>Saccharinae</taxon>
        <taxon>Miscanthus</taxon>
    </lineage>
</organism>
<feature type="region of interest" description="Disordered" evidence="1">
    <location>
        <begin position="409"/>
        <end position="459"/>
    </location>
</feature>
<gene>
    <name evidence="3" type="ORF">NCGR_LOCUS44558</name>
</gene>
<dbReference type="Pfam" id="PF15249">
    <property type="entry name" value="GLTSCR1"/>
    <property type="match status" value="1"/>
</dbReference>
<dbReference type="PANTHER" id="PTHR15572:SF0">
    <property type="entry name" value="GLUTAMINE-RICH PROTEIN-RELATED"/>
    <property type="match status" value="1"/>
</dbReference>
<dbReference type="GO" id="GO:0016514">
    <property type="term" value="C:SWI/SNF complex"/>
    <property type="evidence" value="ECO:0007669"/>
    <property type="project" value="TreeGrafter"/>
</dbReference>
<dbReference type="EMBL" id="CAJGYO010000011">
    <property type="protein sequence ID" value="CAD6261137.1"/>
    <property type="molecule type" value="Genomic_DNA"/>
</dbReference>